<evidence type="ECO:0000313" key="1">
    <source>
        <dbReference type="EMBL" id="KAJ7560984.1"/>
    </source>
</evidence>
<comment type="caution">
    <text evidence="1">The sequence shown here is derived from an EMBL/GenBank/DDBJ whole genome shotgun (WGS) entry which is preliminary data.</text>
</comment>
<dbReference type="EMBL" id="CM055094">
    <property type="protein sequence ID" value="KAJ7560984.1"/>
    <property type="molecule type" value="Genomic_DNA"/>
</dbReference>
<organism evidence="1 2">
    <name type="scientific">Diphasiastrum complanatum</name>
    <name type="common">Issler's clubmoss</name>
    <name type="synonym">Lycopodium complanatum</name>
    <dbReference type="NCBI Taxonomy" id="34168"/>
    <lineage>
        <taxon>Eukaryota</taxon>
        <taxon>Viridiplantae</taxon>
        <taxon>Streptophyta</taxon>
        <taxon>Embryophyta</taxon>
        <taxon>Tracheophyta</taxon>
        <taxon>Lycopodiopsida</taxon>
        <taxon>Lycopodiales</taxon>
        <taxon>Lycopodiaceae</taxon>
        <taxon>Lycopodioideae</taxon>
        <taxon>Diphasiastrum</taxon>
    </lineage>
</organism>
<dbReference type="Proteomes" id="UP001162992">
    <property type="component" value="Chromosome 3"/>
</dbReference>
<proteinExistence type="predicted"/>
<gene>
    <name evidence="1" type="ORF">O6H91_03G008800</name>
</gene>
<accession>A0ACC2E3A0</accession>
<keyword evidence="2" id="KW-1185">Reference proteome</keyword>
<sequence length="1105" mass="119710">MTTESPVRILSGGGMAGAIGALNNSLVAGGSGSGLGASVSREAQELSYLLRDRSGFESSLRSKDASRHRSESAPPSVEGSLAALGGLFARNPTNPADFGRLSKLGNGGDAADGFDSEQELRSHPSYLEYYYSHINLNPRLPPPLISWENWRLAQKLQSGLAVGSAKGQRSFRSLDDSNSKSLFSSQPLLPTHREEEELESLMRNNSEEWAGGGDGLIALSTGGLAHRPKNLVDLIQEDFPRTPSPIYNHSRPSSRAANEDGVDASAALDAQLAHLREVAAGFGSRSTTPIPNGIQVLNDHYDSSRSIMAVSDLNCDNGPGSRSTTPTPSTTQLLGGSSSAGSLLPNAKIHTSELPFASTRSVSSALLSMEEALGLKTISQLGNMEINNGSYDAISTTGSAAELAAAFHGLNISDGQEVKEHMQKNQYEEAKQQKHQMNFQQRQHHHQRSQLAQAQAQAAQSQVYPETLQQQMFSGLDRTYQGQANFGVPNMTSQAQAAGANMYAAAAAMSYMAAGNPYHQNMHTPFYAPHYGLGPYALNPAMIPPMLESYPTPGGLPISFNGAAAAAVAASMVAQGLGGPAGAGMDLQQFYRYAGQLGTGIPSTIQDAIYLQYMQRAAAALNDPTLIRGLAQGNHSDGLDFPKAQTTGYPSEQKSLYPRSGSFGVPMTSKAGSISPHYGSPPGANFILPYSNSTSSVLPSSSVVPGSLPVKREDRSLRILLGASKAGAAGAAYSGWHPQRTVDSGDEVHSSSLLEDFKNSKSRHFELGEIVGHVFDFSVDQHGSRFIQQKLETATSDEKNIVFQEVLPQALTLMTDVFGNYVIQKFFEHGTSQQRRQLADHLIGNVLTLSLQMYGCRVIQKALEVVDVDQQTQLVSELDGHVMRCVRDQNGNHVIQKCIECVPTDKIHFIISACHSQVVILSTHPYGCRVIQRVLEHCTDEQKQTGVMEEILRATCNLAQDQYGNYVIQHVLEHGRPHERSEIITKLAGQIVQMSQHKFASNVVEKCLEYGGPAEQQILINEMLGHTDENEPLQAMMKDQFANYVVQKVLETCDEQQREMLLSRIRVHLHGLKKYTYGKHIVARVEKLIVAGERRSAAHLAQTVS</sequence>
<name>A0ACC2E3A0_DIPCM</name>
<evidence type="ECO:0000313" key="2">
    <source>
        <dbReference type="Proteomes" id="UP001162992"/>
    </source>
</evidence>
<protein>
    <submittedName>
        <fullName evidence="1">Uncharacterized protein</fullName>
    </submittedName>
</protein>
<reference evidence="2" key="1">
    <citation type="journal article" date="2024" name="Proc. Natl. Acad. Sci. U.S.A.">
        <title>Extraordinary preservation of gene collinearity over three hundred million years revealed in homosporous lycophytes.</title>
        <authorList>
            <person name="Li C."/>
            <person name="Wickell D."/>
            <person name="Kuo L.Y."/>
            <person name="Chen X."/>
            <person name="Nie B."/>
            <person name="Liao X."/>
            <person name="Peng D."/>
            <person name="Ji J."/>
            <person name="Jenkins J."/>
            <person name="Williams M."/>
            <person name="Shu S."/>
            <person name="Plott C."/>
            <person name="Barry K."/>
            <person name="Rajasekar S."/>
            <person name="Grimwood J."/>
            <person name="Han X."/>
            <person name="Sun S."/>
            <person name="Hou Z."/>
            <person name="He W."/>
            <person name="Dai G."/>
            <person name="Sun C."/>
            <person name="Schmutz J."/>
            <person name="Leebens-Mack J.H."/>
            <person name="Li F.W."/>
            <person name="Wang L."/>
        </authorList>
    </citation>
    <scope>NUCLEOTIDE SEQUENCE [LARGE SCALE GENOMIC DNA]</scope>
    <source>
        <strain evidence="2">cv. PW_Plant_1</strain>
    </source>
</reference>